<evidence type="ECO:0000313" key="3">
    <source>
        <dbReference type="Proteomes" id="UP001279734"/>
    </source>
</evidence>
<accession>A0AAD3T6S1</accession>
<reference evidence="2" key="1">
    <citation type="submission" date="2023-05" db="EMBL/GenBank/DDBJ databases">
        <title>Nepenthes gracilis genome sequencing.</title>
        <authorList>
            <person name="Fukushima K."/>
        </authorList>
    </citation>
    <scope>NUCLEOTIDE SEQUENCE</scope>
    <source>
        <strain evidence="2">SING2019-196</strain>
    </source>
</reference>
<sequence length="83" mass="8239">MYTARGRTSVSWTINRTGRPDGAFSSGDCVGFGDPACVPLPSEADALVGGGVSNSPGGAAPSSLFGDNGDDCGAGDGFLRNQI</sequence>
<proteinExistence type="predicted"/>
<dbReference type="AlphaFoldDB" id="A0AAD3T6S1"/>
<evidence type="ECO:0000256" key="1">
    <source>
        <dbReference type="SAM" id="MobiDB-lite"/>
    </source>
</evidence>
<name>A0AAD3T6S1_NEPGR</name>
<dbReference type="EMBL" id="BSYO01000026">
    <property type="protein sequence ID" value="GMH23828.1"/>
    <property type="molecule type" value="Genomic_DNA"/>
</dbReference>
<comment type="caution">
    <text evidence="2">The sequence shown here is derived from an EMBL/GenBank/DDBJ whole genome shotgun (WGS) entry which is preliminary data.</text>
</comment>
<feature type="region of interest" description="Disordered" evidence="1">
    <location>
        <begin position="49"/>
        <end position="68"/>
    </location>
</feature>
<gene>
    <name evidence="2" type="ORF">Nepgr_025671</name>
</gene>
<evidence type="ECO:0000313" key="2">
    <source>
        <dbReference type="EMBL" id="GMH23828.1"/>
    </source>
</evidence>
<keyword evidence="3" id="KW-1185">Reference proteome</keyword>
<dbReference type="Proteomes" id="UP001279734">
    <property type="component" value="Unassembled WGS sequence"/>
</dbReference>
<protein>
    <submittedName>
        <fullName evidence="2">Uncharacterized protein</fullName>
    </submittedName>
</protein>
<organism evidence="2 3">
    <name type="scientific">Nepenthes gracilis</name>
    <name type="common">Slender pitcher plant</name>
    <dbReference type="NCBI Taxonomy" id="150966"/>
    <lineage>
        <taxon>Eukaryota</taxon>
        <taxon>Viridiplantae</taxon>
        <taxon>Streptophyta</taxon>
        <taxon>Embryophyta</taxon>
        <taxon>Tracheophyta</taxon>
        <taxon>Spermatophyta</taxon>
        <taxon>Magnoliopsida</taxon>
        <taxon>eudicotyledons</taxon>
        <taxon>Gunneridae</taxon>
        <taxon>Pentapetalae</taxon>
        <taxon>Caryophyllales</taxon>
        <taxon>Nepenthaceae</taxon>
        <taxon>Nepenthes</taxon>
    </lineage>
</organism>